<reference evidence="20 21" key="1">
    <citation type="submission" date="2022-06" db="EMBL/GenBank/DDBJ databases">
        <title>Paraconexibacter antarcticus.</title>
        <authorList>
            <person name="Kim C.S."/>
        </authorList>
    </citation>
    <scope>NUCLEOTIDE SEQUENCE [LARGE SCALE GENOMIC DNA]</scope>
    <source>
        <strain evidence="20 21">02-257</strain>
    </source>
</reference>
<feature type="transmembrane region" description="Helical" evidence="19">
    <location>
        <begin position="61"/>
        <end position="79"/>
    </location>
</feature>
<evidence type="ECO:0000256" key="4">
    <source>
        <dbReference type="ARBA" id="ARBA00010561"/>
    </source>
</evidence>
<keyword evidence="11 19" id="KW-0460">Magnesium</keyword>
<keyword evidence="10 19" id="KW-0812">Transmembrane</keyword>
<feature type="transmembrane region" description="Helical" evidence="19">
    <location>
        <begin position="31"/>
        <end position="49"/>
    </location>
</feature>
<dbReference type="EC" id="2.7.8.26" evidence="5 19"/>
<evidence type="ECO:0000256" key="10">
    <source>
        <dbReference type="ARBA" id="ARBA00022692"/>
    </source>
</evidence>
<comment type="cofactor">
    <cofactor evidence="1 19">
        <name>Mg(2+)</name>
        <dbReference type="ChEBI" id="CHEBI:18420"/>
    </cofactor>
</comment>
<dbReference type="NCBIfam" id="TIGR00317">
    <property type="entry name" value="cobS"/>
    <property type="match status" value="1"/>
</dbReference>
<evidence type="ECO:0000256" key="2">
    <source>
        <dbReference type="ARBA" id="ARBA00004651"/>
    </source>
</evidence>
<keyword evidence="21" id="KW-1185">Reference proteome</keyword>
<evidence type="ECO:0000256" key="5">
    <source>
        <dbReference type="ARBA" id="ARBA00013200"/>
    </source>
</evidence>
<evidence type="ECO:0000256" key="13">
    <source>
        <dbReference type="ARBA" id="ARBA00023136"/>
    </source>
</evidence>
<evidence type="ECO:0000256" key="17">
    <source>
        <dbReference type="ARBA" id="ARBA00048623"/>
    </source>
</evidence>
<feature type="transmembrane region" description="Helical" evidence="19">
    <location>
        <begin position="252"/>
        <end position="271"/>
    </location>
</feature>
<evidence type="ECO:0000256" key="14">
    <source>
        <dbReference type="ARBA" id="ARBA00025228"/>
    </source>
</evidence>
<dbReference type="GO" id="GO:0051073">
    <property type="term" value="F:adenosylcobinamide-GDP ribazoletransferase activity"/>
    <property type="evidence" value="ECO:0007669"/>
    <property type="project" value="UniProtKB-EC"/>
</dbReference>
<gene>
    <name evidence="19 20" type="primary">cobS</name>
    <name evidence="20" type="ORF">NBH00_22680</name>
</gene>
<proteinExistence type="inferred from homology"/>
<dbReference type="Pfam" id="PF02654">
    <property type="entry name" value="CobS"/>
    <property type="match status" value="1"/>
</dbReference>
<sequence length="273" mass="26635">MAAPDEDPGAAPTRVAPVIAAPAVRSTPRRALDALLLAVTFLTILPLRVPAGEDGTAAAPAFYPLVGGAIGLAGGGVLAATEPAVGSLAASILAVVAVVVLTGALHQDGLADCADGLGVRGDRARRLAVMRDPANGTFGTLALVLWALLLTTSLAQLDTGQAVAALVAAAAVGRWAALLHARWTPPARTDGLGSAFLPAPFAVAWATGAAVLVAVVADPTAAAPAVVSGVVVAGATSAGAQRALGGRTGDTLGATVVLAELLVVLVALAFARG</sequence>
<dbReference type="PANTHER" id="PTHR34148">
    <property type="entry name" value="ADENOSYLCOBINAMIDE-GDP RIBAZOLETRANSFERASE"/>
    <property type="match status" value="1"/>
</dbReference>
<evidence type="ECO:0000256" key="15">
    <source>
        <dbReference type="ARBA" id="ARBA00032605"/>
    </source>
</evidence>
<feature type="transmembrane region" description="Helical" evidence="19">
    <location>
        <begin position="85"/>
        <end position="105"/>
    </location>
</feature>
<evidence type="ECO:0000256" key="8">
    <source>
        <dbReference type="ARBA" id="ARBA00022573"/>
    </source>
</evidence>
<keyword evidence="12 19" id="KW-1133">Transmembrane helix</keyword>
<dbReference type="Proteomes" id="UP001056035">
    <property type="component" value="Chromosome"/>
</dbReference>
<evidence type="ECO:0000256" key="16">
    <source>
        <dbReference type="ARBA" id="ARBA00032853"/>
    </source>
</evidence>
<evidence type="ECO:0000256" key="3">
    <source>
        <dbReference type="ARBA" id="ARBA00004663"/>
    </source>
</evidence>
<comment type="function">
    <text evidence="14 19">Joins adenosylcobinamide-GDP and alpha-ribazole to generate adenosylcobalamin (Ado-cobalamin). Also synthesizes adenosylcobalamin 5'-phosphate from adenosylcobinamide-GDP and alpha-ribazole 5'-phosphate.</text>
</comment>
<name>A0ABY5DQ20_9ACTN</name>
<evidence type="ECO:0000256" key="1">
    <source>
        <dbReference type="ARBA" id="ARBA00001946"/>
    </source>
</evidence>
<evidence type="ECO:0000313" key="20">
    <source>
        <dbReference type="EMBL" id="UTI64131.1"/>
    </source>
</evidence>
<evidence type="ECO:0000313" key="21">
    <source>
        <dbReference type="Proteomes" id="UP001056035"/>
    </source>
</evidence>
<feature type="transmembrane region" description="Helical" evidence="19">
    <location>
        <begin position="195"/>
        <end position="215"/>
    </location>
</feature>
<accession>A0ABY5DQ20</accession>
<dbReference type="EMBL" id="CP098502">
    <property type="protein sequence ID" value="UTI64131.1"/>
    <property type="molecule type" value="Genomic_DNA"/>
</dbReference>
<comment type="similarity">
    <text evidence="4 19">Belongs to the CobS family.</text>
</comment>
<evidence type="ECO:0000256" key="18">
    <source>
        <dbReference type="ARBA" id="ARBA00049504"/>
    </source>
</evidence>
<dbReference type="InterPro" id="IPR003805">
    <property type="entry name" value="CobS"/>
</dbReference>
<feature type="transmembrane region" description="Helical" evidence="19">
    <location>
        <begin position="135"/>
        <end position="157"/>
    </location>
</feature>
<keyword evidence="7 19" id="KW-1003">Cell membrane</keyword>
<comment type="pathway">
    <text evidence="3 19">Cofactor biosynthesis; adenosylcobalamin biosynthesis; adenosylcobalamin from cob(II)yrinate a,c-diamide: step 7/7.</text>
</comment>
<evidence type="ECO:0000256" key="19">
    <source>
        <dbReference type="HAMAP-Rule" id="MF_00719"/>
    </source>
</evidence>
<dbReference type="PANTHER" id="PTHR34148:SF1">
    <property type="entry name" value="ADENOSYLCOBINAMIDE-GDP RIBAZOLETRANSFERASE"/>
    <property type="match status" value="1"/>
</dbReference>
<comment type="catalytic activity">
    <reaction evidence="17 19">
        <text>alpha-ribazole + adenosylcob(III)inamide-GDP = adenosylcob(III)alamin + GMP + H(+)</text>
        <dbReference type="Rhea" id="RHEA:16049"/>
        <dbReference type="ChEBI" id="CHEBI:10329"/>
        <dbReference type="ChEBI" id="CHEBI:15378"/>
        <dbReference type="ChEBI" id="CHEBI:18408"/>
        <dbReference type="ChEBI" id="CHEBI:58115"/>
        <dbReference type="ChEBI" id="CHEBI:60487"/>
        <dbReference type="EC" id="2.7.8.26"/>
    </reaction>
</comment>
<evidence type="ECO:0000256" key="9">
    <source>
        <dbReference type="ARBA" id="ARBA00022679"/>
    </source>
</evidence>
<feature type="transmembrane region" description="Helical" evidence="19">
    <location>
        <begin position="221"/>
        <end position="240"/>
    </location>
</feature>
<protein>
    <recommendedName>
        <fullName evidence="6 19">Adenosylcobinamide-GDP ribazoletransferase</fullName>
        <ecNumber evidence="5 19">2.7.8.26</ecNumber>
    </recommendedName>
    <alternativeName>
        <fullName evidence="16 19">Cobalamin synthase</fullName>
    </alternativeName>
    <alternativeName>
        <fullName evidence="15 19">Cobalamin-5'-phosphate synthase</fullName>
    </alternativeName>
</protein>
<comment type="subcellular location">
    <subcellularLocation>
        <location evidence="2 19">Cell membrane</location>
        <topology evidence="2 19">Multi-pass membrane protein</topology>
    </subcellularLocation>
</comment>
<evidence type="ECO:0000256" key="7">
    <source>
        <dbReference type="ARBA" id="ARBA00022475"/>
    </source>
</evidence>
<evidence type="ECO:0000256" key="11">
    <source>
        <dbReference type="ARBA" id="ARBA00022842"/>
    </source>
</evidence>
<keyword evidence="9 19" id="KW-0808">Transferase</keyword>
<keyword evidence="8 19" id="KW-0169">Cobalamin biosynthesis</keyword>
<organism evidence="20 21">
    <name type="scientific">Paraconexibacter antarcticus</name>
    <dbReference type="NCBI Taxonomy" id="2949664"/>
    <lineage>
        <taxon>Bacteria</taxon>
        <taxon>Bacillati</taxon>
        <taxon>Actinomycetota</taxon>
        <taxon>Thermoleophilia</taxon>
        <taxon>Solirubrobacterales</taxon>
        <taxon>Paraconexibacteraceae</taxon>
        <taxon>Paraconexibacter</taxon>
    </lineage>
</organism>
<comment type="catalytic activity">
    <reaction evidence="18 19">
        <text>alpha-ribazole 5'-phosphate + adenosylcob(III)inamide-GDP = adenosylcob(III)alamin 5'-phosphate + GMP + H(+)</text>
        <dbReference type="Rhea" id="RHEA:23560"/>
        <dbReference type="ChEBI" id="CHEBI:15378"/>
        <dbReference type="ChEBI" id="CHEBI:57918"/>
        <dbReference type="ChEBI" id="CHEBI:58115"/>
        <dbReference type="ChEBI" id="CHEBI:60487"/>
        <dbReference type="ChEBI" id="CHEBI:60493"/>
        <dbReference type="EC" id="2.7.8.26"/>
    </reaction>
</comment>
<dbReference type="RefSeq" id="WP_254570844.1">
    <property type="nucleotide sequence ID" value="NZ_CP098502.1"/>
</dbReference>
<feature type="transmembrane region" description="Helical" evidence="19">
    <location>
        <begin position="163"/>
        <end position="183"/>
    </location>
</feature>
<dbReference type="HAMAP" id="MF_00719">
    <property type="entry name" value="CobS"/>
    <property type="match status" value="1"/>
</dbReference>
<evidence type="ECO:0000256" key="12">
    <source>
        <dbReference type="ARBA" id="ARBA00022989"/>
    </source>
</evidence>
<keyword evidence="13 19" id="KW-0472">Membrane</keyword>
<evidence type="ECO:0000256" key="6">
    <source>
        <dbReference type="ARBA" id="ARBA00015850"/>
    </source>
</evidence>